<organism evidence="6 7">
    <name type="scientific">Spizellomyces punctatus (strain DAOM BR117)</name>
    <dbReference type="NCBI Taxonomy" id="645134"/>
    <lineage>
        <taxon>Eukaryota</taxon>
        <taxon>Fungi</taxon>
        <taxon>Fungi incertae sedis</taxon>
        <taxon>Chytridiomycota</taxon>
        <taxon>Chytridiomycota incertae sedis</taxon>
        <taxon>Chytridiomycetes</taxon>
        <taxon>Spizellomycetales</taxon>
        <taxon>Spizellomycetaceae</taxon>
        <taxon>Spizellomyces</taxon>
    </lineage>
</organism>
<dbReference type="OrthoDB" id="407355at2759"/>
<dbReference type="GO" id="GO:0004099">
    <property type="term" value="F:chitin deacetylase activity"/>
    <property type="evidence" value="ECO:0007669"/>
    <property type="project" value="TreeGrafter"/>
</dbReference>
<dbReference type="Pfam" id="PF01522">
    <property type="entry name" value="Polysacc_deac_1"/>
    <property type="match status" value="1"/>
</dbReference>
<evidence type="ECO:0000256" key="3">
    <source>
        <dbReference type="SAM" id="MobiDB-lite"/>
    </source>
</evidence>
<dbReference type="GeneID" id="27688361"/>
<dbReference type="InterPro" id="IPR050248">
    <property type="entry name" value="Polysacc_deacetylase_ArnD"/>
</dbReference>
<dbReference type="EMBL" id="KQ257457">
    <property type="protein sequence ID" value="KNC99547.1"/>
    <property type="molecule type" value="Genomic_DNA"/>
</dbReference>
<dbReference type="GO" id="GO:0016020">
    <property type="term" value="C:membrane"/>
    <property type="evidence" value="ECO:0007669"/>
    <property type="project" value="TreeGrafter"/>
</dbReference>
<proteinExistence type="predicted"/>
<feature type="domain" description="NodB homology" evidence="5">
    <location>
        <begin position="119"/>
        <end position="332"/>
    </location>
</feature>
<dbReference type="InParanoid" id="A0A0L0HEM6"/>
<dbReference type="eggNOG" id="ENOG502QRIP">
    <property type="taxonomic scope" value="Eukaryota"/>
</dbReference>
<evidence type="ECO:0000256" key="2">
    <source>
        <dbReference type="ARBA" id="ARBA00022801"/>
    </source>
</evidence>
<gene>
    <name evidence="6" type="ORF">SPPG_04936</name>
</gene>
<dbReference type="OMA" id="GPFDTND"/>
<dbReference type="VEuPathDB" id="FungiDB:SPPG_04936"/>
<evidence type="ECO:0000259" key="5">
    <source>
        <dbReference type="PROSITE" id="PS51677"/>
    </source>
</evidence>
<protein>
    <recommendedName>
        <fullName evidence="5">NodB homology domain-containing protein</fullName>
    </recommendedName>
</protein>
<feature type="signal peptide" evidence="4">
    <location>
        <begin position="1"/>
        <end position="23"/>
    </location>
</feature>
<sequence>MMTPSWSYTLPIATLFLLNGARAALQLPPPMPKAWPALDQTVMIDGALLQDPLVTEALAHVQTVVPASILNLKPSTYISGSTVTYLEDSAATCYWPANQCTRGTNANFKPDIVTCPSANTWGITYDDGPTVNLVNGAHKSDTGEIRTTLDKMGLKATFFVCGTGVRTYPSEVKASYDSGHQIASHTWTHHPLTSLTNAQIVAELKYTEAAIYQAIGQVPTHFRPPYGDIDDRVRAIVDALGYRTVLWTTNPVRDSEDASVTPSTAAGTQVLNTVKTWGVAQPGFISLEHDITTFTSSVAVDVLNWVASVGASFPLKIQPINQCIGESGYWAAAASTTSTSSSSTLTSSGSTKTTTATATGTTSGKPAPTATATAPAEQQKSSAGSIRNYVSELFLGALVALGVQLF</sequence>
<name>A0A0L0HEM6_SPIPD</name>
<evidence type="ECO:0000313" key="6">
    <source>
        <dbReference type="EMBL" id="KNC99547.1"/>
    </source>
</evidence>
<feature type="region of interest" description="Disordered" evidence="3">
    <location>
        <begin position="339"/>
        <end position="381"/>
    </location>
</feature>
<dbReference type="InterPro" id="IPR011330">
    <property type="entry name" value="Glyco_hydro/deAcase_b/a-brl"/>
</dbReference>
<dbReference type="GO" id="GO:0005975">
    <property type="term" value="P:carbohydrate metabolic process"/>
    <property type="evidence" value="ECO:0007669"/>
    <property type="project" value="InterPro"/>
</dbReference>
<dbReference type="Gene3D" id="3.20.20.370">
    <property type="entry name" value="Glycoside hydrolase/deacetylase"/>
    <property type="match status" value="1"/>
</dbReference>
<keyword evidence="2" id="KW-0378">Hydrolase</keyword>
<dbReference type="RefSeq" id="XP_016607587.1">
    <property type="nucleotide sequence ID" value="XM_016753177.1"/>
</dbReference>
<dbReference type="SUPFAM" id="SSF88713">
    <property type="entry name" value="Glycoside hydrolase/deacetylase"/>
    <property type="match status" value="1"/>
</dbReference>
<dbReference type="GO" id="GO:0046872">
    <property type="term" value="F:metal ion binding"/>
    <property type="evidence" value="ECO:0007669"/>
    <property type="project" value="UniProtKB-KW"/>
</dbReference>
<feature type="chain" id="PRO_5005540005" description="NodB homology domain-containing protein" evidence="4">
    <location>
        <begin position="24"/>
        <end position="406"/>
    </location>
</feature>
<evidence type="ECO:0000256" key="1">
    <source>
        <dbReference type="ARBA" id="ARBA00022723"/>
    </source>
</evidence>
<dbReference type="GO" id="GO:0009272">
    <property type="term" value="P:fungal-type cell wall biogenesis"/>
    <property type="evidence" value="ECO:0007669"/>
    <property type="project" value="UniProtKB-ARBA"/>
</dbReference>
<keyword evidence="4" id="KW-0732">Signal</keyword>
<reference evidence="6 7" key="1">
    <citation type="submission" date="2009-08" db="EMBL/GenBank/DDBJ databases">
        <title>The Genome Sequence of Spizellomyces punctatus strain DAOM BR117.</title>
        <authorList>
            <consortium name="The Broad Institute Genome Sequencing Platform"/>
            <person name="Russ C."/>
            <person name="Cuomo C."/>
            <person name="Shea T."/>
            <person name="Young S.K."/>
            <person name="Zeng Q."/>
            <person name="Koehrsen M."/>
            <person name="Haas B."/>
            <person name="Borodovsky M."/>
            <person name="Guigo R."/>
            <person name="Alvarado L."/>
            <person name="Berlin A."/>
            <person name="Bochicchio J."/>
            <person name="Borenstein D."/>
            <person name="Chapman S."/>
            <person name="Chen Z."/>
            <person name="Engels R."/>
            <person name="Freedman E."/>
            <person name="Gellesch M."/>
            <person name="Goldberg J."/>
            <person name="Griggs A."/>
            <person name="Gujja S."/>
            <person name="Heiman D."/>
            <person name="Hepburn T."/>
            <person name="Howarth C."/>
            <person name="Jen D."/>
            <person name="Larson L."/>
            <person name="Lewis B."/>
            <person name="Mehta T."/>
            <person name="Park D."/>
            <person name="Pearson M."/>
            <person name="Roberts A."/>
            <person name="Saif S."/>
            <person name="Shenoy N."/>
            <person name="Sisk P."/>
            <person name="Stolte C."/>
            <person name="Sykes S."/>
            <person name="Thomson T."/>
            <person name="Walk T."/>
            <person name="White J."/>
            <person name="Yandava C."/>
            <person name="Burger G."/>
            <person name="Gray M.W."/>
            <person name="Holland P.W.H."/>
            <person name="King N."/>
            <person name="Lang F.B.F."/>
            <person name="Roger A.J."/>
            <person name="Ruiz-Trillo I."/>
            <person name="Lander E."/>
            <person name="Nusbaum C."/>
        </authorList>
    </citation>
    <scope>NUCLEOTIDE SEQUENCE [LARGE SCALE GENOMIC DNA]</scope>
    <source>
        <strain evidence="6 7">DAOM BR117</strain>
    </source>
</reference>
<accession>A0A0L0HEM6</accession>
<dbReference type="Proteomes" id="UP000053201">
    <property type="component" value="Unassembled WGS sequence"/>
</dbReference>
<evidence type="ECO:0000256" key="4">
    <source>
        <dbReference type="SAM" id="SignalP"/>
    </source>
</evidence>
<dbReference type="AlphaFoldDB" id="A0A0L0HEM6"/>
<feature type="compositionally biased region" description="Low complexity" evidence="3">
    <location>
        <begin position="339"/>
        <end position="376"/>
    </location>
</feature>
<dbReference type="PANTHER" id="PTHR10587:SF133">
    <property type="entry name" value="CHITIN DEACETYLASE 1-RELATED"/>
    <property type="match status" value="1"/>
</dbReference>
<dbReference type="PANTHER" id="PTHR10587">
    <property type="entry name" value="GLYCOSYL TRANSFERASE-RELATED"/>
    <property type="match status" value="1"/>
</dbReference>
<dbReference type="InterPro" id="IPR002509">
    <property type="entry name" value="NODB_dom"/>
</dbReference>
<keyword evidence="1" id="KW-0479">Metal-binding</keyword>
<dbReference type="STRING" id="645134.A0A0L0HEM6"/>
<evidence type="ECO:0000313" key="7">
    <source>
        <dbReference type="Proteomes" id="UP000053201"/>
    </source>
</evidence>
<keyword evidence="7" id="KW-1185">Reference proteome</keyword>
<dbReference type="PROSITE" id="PS51677">
    <property type="entry name" value="NODB"/>
    <property type="match status" value="1"/>
</dbReference>